<protein>
    <submittedName>
        <fullName evidence="1">Uncharacterized protein</fullName>
    </submittedName>
</protein>
<dbReference type="Proteomes" id="UP000241167">
    <property type="component" value="Unassembled WGS sequence"/>
</dbReference>
<sequence>MRQNYDPAFHRFSADRIICADCHVQGLLFTPRLFPLPSGITGTYFRLSLGSLTFGSAVHQTETMDQVRPSPAVPDAIARRPGEGPLPRGTLPLAVGVRHVGT</sequence>
<comment type="caution">
    <text evidence="1">The sequence shown here is derived from an EMBL/GenBank/DDBJ whole genome shotgun (WGS) entry which is preliminary data.</text>
</comment>
<gene>
    <name evidence="1" type="ORF">C7I55_19415</name>
</gene>
<evidence type="ECO:0000313" key="2">
    <source>
        <dbReference type="Proteomes" id="UP000241167"/>
    </source>
</evidence>
<dbReference type="EMBL" id="PXYI01000007">
    <property type="protein sequence ID" value="PSJ37882.1"/>
    <property type="molecule type" value="Genomic_DNA"/>
</dbReference>
<dbReference type="AlphaFoldDB" id="A0A2P7QIU7"/>
<name>A0A2P7QIU7_9SPHN</name>
<organism evidence="1 2">
    <name type="scientific">Allosphingosinicella deserti</name>
    <dbReference type="NCBI Taxonomy" id="2116704"/>
    <lineage>
        <taxon>Bacteria</taxon>
        <taxon>Pseudomonadati</taxon>
        <taxon>Pseudomonadota</taxon>
        <taxon>Alphaproteobacteria</taxon>
        <taxon>Sphingomonadales</taxon>
        <taxon>Sphingomonadaceae</taxon>
        <taxon>Allosphingosinicella</taxon>
    </lineage>
</organism>
<keyword evidence="2" id="KW-1185">Reference proteome</keyword>
<proteinExistence type="predicted"/>
<reference evidence="1 2" key="1">
    <citation type="submission" date="2018-03" db="EMBL/GenBank/DDBJ databases">
        <title>The draft genome of Sphingosinicella sp. GL-C-18.</title>
        <authorList>
            <person name="Liu L."/>
            <person name="Li L."/>
            <person name="Liang L."/>
            <person name="Zhang X."/>
            <person name="Wang T."/>
        </authorList>
    </citation>
    <scope>NUCLEOTIDE SEQUENCE [LARGE SCALE GENOMIC DNA]</scope>
    <source>
        <strain evidence="1 2">GL-C-18</strain>
    </source>
</reference>
<accession>A0A2P7QIU7</accession>
<evidence type="ECO:0000313" key="1">
    <source>
        <dbReference type="EMBL" id="PSJ37882.1"/>
    </source>
</evidence>